<sequence>MVAGGARFASSAGRLHRWIALIVGIQLLLWVASGLFMSVVPIERIRGEHLKAVPAPAVDPHALVPEIATALAALPPGKADRIEIRQMLGQPVLLLAGEGGARLFDARTGAPLSPISADTARALAAADFTGKGKPVSVSAVTAASPEYRGPLPAWRVDFDDAETTRLFVSADEGRVAARRTGLWRVYDFLWSLHIMDWRDHEDINNNWLRGASALALLLALTGVVLIPWRMGWLRKRRRWN</sequence>
<keyword evidence="1" id="KW-1133">Transmembrane helix</keyword>
<name>A0A501XV44_9SPHN</name>
<dbReference type="RefSeq" id="WP_140926488.1">
    <property type="nucleotide sequence ID" value="NZ_VFSU01000010.1"/>
</dbReference>
<organism evidence="2 3">
    <name type="scientific">Sandaracinobacter neustonicus</name>
    <dbReference type="NCBI Taxonomy" id="1715348"/>
    <lineage>
        <taxon>Bacteria</taxon>
        <taxon>Pseudomonadati</taxon>
        <taxon>Pseudomonadota</taxon>
        <taxon>Alphaproteobacteria</taxon>
        <taxon>Sphingomonadales</taxon>
        <taxon>Sphingosinicellaceae</taxon>
        <taxon>Sandaracinobacter</taxon>
    </lineage>
</organism>
<accession>A0A501XV44</accession>
<dbReference type="AlphaFoldDB" id="A0A501XV44"/>
<dbReference type="Proteomes" id="UP000319897">
    <property type="component" value="Unassembled WGS sequence"/>
</dbReference>
<keyword evidence="3" id="KW-1185">Reference proteome</keyword>
<evidence type="ECO:0000313" key="3">
    <source>
        <dbReference type="Proteomes" id="UP000319897"/>
    </source>
</evidence>
<dbReference type="InterPro" id="IPR005625">
    <property type="entry name" value="PepSY-ass_TM"/>
</dbReference>
<proteinExistence type="predicted"/>
<keyword evidence="1" id="KW-0812">Transmembrane</keyword>
<feature type="transmembrane region" description="Helical" evidence="1">
    <location>
        <begin position="18"/>
        <end position="40"/>
    </location>
</feature>
<keyword evidence="1" id="KW-0472">Membrane</keyword>
<dbReference type="OrthoDB" id="9806195at2"/>
<protein>
    <submittedName>
        <fullName evidence="2">PepSY domain-containing protein</fullName>
    </submittedName>
</protein>
<gene>
    <name evidence="2" type="ORF">FJQ54_01345</name>
</gene>
<dbReference type="EMBL" id="VFSU01000010">
    <property type="protein sequence ID" value="TPE64451.1"/>
    <property type="molecule type" value="Genomic_DNA"/>
</dbReference>
<reference evidence="2 3" key="1">
    <citation type="submission" date="2019-06" db="EMBL/GenBank/DDBJ databases">
        <authorList>
            <person name="Lee I."/>
            <person name="Jang G.I."/>
            <person name="Hwang C.Y."/>
        </authorList>
    </citation>
    <scope>NUCLEOTIDE SEQUENCE [LARGE SCALE GENOMIC DNA]</scope>
    <source>
        <strain evidence="2 3">PAMC 28131</strain>
    </source>
</reference>
<feature type="transmembrane region" description="Helical" evidence="1">
    <location>
        <begin position="207"/>
        <end position="228"/>
    </location>
</feature>
<dbReference type="Pfam" id="PF03929">
    <property type="entry name" value="PepSY_TM"/>
    <property type="match status" value="1"/>
</dbReference>
<comment type="caution">
    <text evidence="2">The sequence shown here is derived from an EMBL/GenBank/DDBJ whole genome shotgun (WGS) entry which is preliminary data.</text>
</comment>
<evidence type="ECO:0000256" key="1">
    <source>
        <dbReference type="SAM" id="Phobius"/>
    </source>
</evidence>
<evidence type="ECO:0000313" key="2">
    <source>
        <dbReference type="EMBL" id="TPE64451.1"/>
    </source>
</evidence>